<organism evidence="9 10">
    <name type="scientific">Debaryomyces fabryi</name>
    <dbReference type="NCBI Taxonomy" id="58627"/>
    <lineage>
        <taxon>Eukaryota</taxon>
        <taxon>Fungi</taxon>
        <taxon>Dikarya</taxon>
        <taxon>Ascomycota</taxon>
        <taxon>Saccharomycotina</taxon>
        <taxon>Pichiomycetes</taxon>
        <taxon>Debaryomycetaceae</taxon>
        <taxon>Debaryomyces</taxon>
    </lineage>
</organism>
<dbReference type="RefSeq" id="XP_015466742.1">
    <property type="nucleotide sequence ID" value="XM_015612405.1"/>
</dbReference>
<dbReference type="PANTHER" id="PTHR23164">
    <property type="entry name" value="EARLY ENDOSOME ANTIGEN 1"/>
    <property type="match status" value="1"/>
</dbReference>
<feature type="region of interest" description="Disordered" evidence="7">
    <location>
        <begin position="1"/>
        <end position="67"/>
    </location>
</feature>
<dbReference type="InterPro" id="IPR017455">
    <property type="entry name" value="Znf_FYVE-rel"/>
</dbReference>
<dbReference type="AlphaFoldDB" id="A0A0V1PWT1"/>
<keyword evidence="2" id="KW-0227">DNA damage</keyword>
<evidence type="ECO:0000256" key="6">
    <source>
        <dbReference type="PROSITE-ProRule" id="PRU00091"/>
    </source>
</evidence>
<dbReference type="Pfam" id="PF01363">
    <property type="entry name" value="FYVE"/>
    <property type="match status" value="1"/>
</dbReference>
<keyword evidence="10" id="KW-1185">Reference proteome</keyword>
<proteinExistence type="predicted"/>
<keyword evidence="4" id="KW-0862">Zinc</keyword>
<keyword evidence="5" id="KW-0234">DNA repair</keyword>
<dbReference type="InterPro" id="IPR011011">
    <property type="entry name" value="Znf_FYVE_PHD"/>
</dbReference>
<dbReference type="InterPro" id="IPR021565">
    <property type="entry name" value="Rbsn_Rab-bd"/>
</dbReference>
<dbReference type="CDD" id="cd15761">
    <property type="entry name" value="FYVE1_Vac1p_like"/>
    <property type="match status" value="1"/>
</dbReference>
<evidence type="ECO:0000256" key="5">
    <source>
        <dbReference type="ARBA" id="ARBA00023204"/>
    </source>
</evidence>
<accession>A0A0V1PWT1</accession>
<dbReference type="PROSITE" id="PS50178">
    <property type="entry name" value="ZF_FYVE"/>
    <property type="match status" value="1"/>
</dbReference>
<dbReference type="InterPro" id="IPR006642">
    <property type="entry name" value="Rad18_UBZ4"/>
</dbReference>
<dbReference type="GO" id="GO:0003677">
    <property type="term" value="F:DNA binding"/>
    <property type="evidence" value="ECO:0007669"/>
    <property type="project" value="InterPro"/>
</dbReference>
<sequence>MALSNLKPPTLRRVLGSPFKSPANVQNDKSSNLFSNSNPDSHASPTPKRNEERNTIFGPNDSIEEEDHSYDHKNTYNITDNVAEDVMCPICNEQMISLYQLNQHIDDEHNISETTPGAGEANEETNATVLPKVLSNEFINNDITKWFRKKPSQEIVTPVKRKTIKLDLIDNSKEFSLSDNITTNEGSLHDARSNASSPSMDKLRARVTRVHWKKPLTSQNVCTHPTCNKSLNVKNGIVNCRKCGDLFCNQHTYNKVKLRNSEDNKEPLYDTTKEGQWCRCCEKCYLAKPDLIEGTQSNVHDVTSIFLQKRQSYVDTKELVRNKIQKKFIKVVNLHADNFLSTRDKTILNNIRWLSLNNSKDSILESEQEIVGHDNWQIDAKITHCNICLTKFSMLIRKHHCRLCGKIVCDDSFGERSNCLIVVPLSKLLDKLVTLNYSPLVKLNLDDLLNTEDNRFSVRCCINCKNDLLHEWKLKSLKDSKEDGIFLVYTEILMTKRKIQAMIPRYKKLVTDPNNQATNKLRIKLMAFMKDFESLTILFKTKFFDKVNDRLAVKEAYLPYAKLINNIYQGCTIFLQETLVNVKVLNKEYKQQENKLLELMKPNEQSVATPKLTKKEIRELRESLMVMNEQKFLVETLIEQVTKQRRFDELTPLMENKSELSAAIKDLELKLGNDGF</sequence>
<evidence type="ECO:0000256" key="7">
    <source>
        <dbReference type="SAM" id="MobiDB-lite"/>
    </source>
</evidence>
<keyword evidence="3 6" id="KW-0863">Zinc-finger</keyword>
<keyword evidence="1" id="KW-0479">Metal-binding</keyword>
<dbReference type="InterPro" id="IPR036531">
    <property type="entry name" value="Rbsn_Rab-bd_sf"/>
</dbReference>
<dbReference type="Gene3D" id="3.30.40.10">
    <property type="entry name" value="Zinc/RING finger domain, C3HC4 (zinc finger)"/>
    <property type="match status" value="2"/>
</dbReference>
<dbReference type="Pfam" id="PF11464">
    <property type="entry name" value="Rbsn"/>
    <property type="match status" value="1"/>
</dbReference>
<dbReference type="Proteomes" id="UP000054251">
    <property type="component" value="Unassembled WGS sequence"/>
</dbReference>
<protein>
    <recommendedName>
        <fullName evidence="8">FYVE-type domain-containing protein</fullName>
    </recommendedName>
</protein>
<feature type="compositionally biased region" description="Polar residues" evidence="7">
    <location>
        <begin position="23"/>
        <end position="44"/>
    </location>
</feature>
<evidence type="ECO:0000259" key="8">
    <source>
        <dbReference type="PROSITE" id="PS50178"/>
    </source>
</evidence>
<evidence type="ECO:0000256" key="2">
    <source>
        <dbReference type="ARBA" id="ARBA00022763"/>
    </source>
</evidence>
<gene>
    <name evidence="9" type="ORF">AC631_03576</name>
</gene>
<comment type="caution">
    <text evidence="9">The sequence shown here is derived from an EMBL/GenBank/DDBJ whole genome shotgun (WGS) entry which is preliminary data.</text>
</comment>
<dbReference type="SUPFAM" id="SSF57903">
    <property type="entry name" value="FYVE/PHD zinc finger"/>
    <property type="match status" value="2"/>
</dbReference>
<name>A0A0V1PWT1_9ASCO</name>
<evidence type="ECO:0000256" key="3">
    <source>
        <dbReference type="ARBA" id="ARBA00022771"/>
    </source>
</evidence>
<dbReference type="GO" id="GO:0032266">
    <property type="term" value="F:phosphatidylinositol-3-phosphate binding"/>
    <property type="evidence" value="ECO:0007669"/>
    <property type="project" value="UniProtKB-ARBA"/>
</dbReference>
<evidence type="ECO:0000313" key="10">
    <source>
        <dbReference type="Proteomes" id="UP000054251"/>
    </source>
</evidence>
<dbReference type="SUPFAM" id="SSF140125">
    <property type="entry name" value="Rabenosyn-5 Rab-binding domain-like"/>
    <property type="match status" value="1"/>
</dbReference>
<dbReference type="CDD" id="cd15737">
    <property type="entry name" value="FYVE2_Vac1p_like"/>
    <property type="match status" value="1"/>
</dbReference>
<evidence type="ECO:0000256" key="1">
    <source>
        <dbReference type="ARBA" id="ARBA00022723"/>
    </source>
</evidence>
<dbReference type="InterPro" id="IPR000306">
    <property type="entry name" value="Znf_FYVE"/>
</dbReference>
<dbReference type="InterPro" id="IPR013083">
    <property type="entry name" value="Znf_RING/FYVE/PHD"/>
</dbReference>
<dbReference type="GeneID" id="26840585"/>
<dbReference type="SMART" id="SM00064">
    <property type="entry name" value="FYVE"/>
    <property type="match status" value="2"/>
</dbReference>
<evidence type="ECO:0000313" key="9">
    <source>
        <dbReference type="EMBL" id="KSA00640.1"/>
    </source>
</evidence>
<reference evidence="9 10" key="1">
    <citation type="submission" date="2015-11" db="EMBL/GenBank/DDBJ databases">
        <title>The genome of Debaryomyces fabryi.</title>
        <authorList>
            <person name="Tafer H."/>
            <person name="Lopandic K."/>
        </authorList>
    </citation>
    <scope>NUCLEOTIDE SEQUENCE [LARGE SCALE GENOMIC DNA]</scope>
    <source>
        <strain evidence="9 10">CBS 789</strain>
    </source>
</reference>
<feature type="domain" description="FYVE-type" evidence="8">
    <location>
        <begin position="379"/>
        <end position="469"/>
    </location>
</feature>
<evidence type="ECO:0000256" key="4">
    <source>
        <dbReference type="ARBA" id="ARBA00022833"/>
    </source>
</evidence>
<dbReference type="SMART" id="SM00734">
    <property type="entry name" value="ZnF_Rad18"/>
    <property type="match status" value="1"/>
</dbReference>
<dbReference type="OrthoDB" id="166134at2759"/>
<dbReference type="EMBL" id="LMYN01000079">
    <property type="protein sequence ID" value="KSA00640.1"/>
    <property type="molecule type" value="Genomic_DNA"/>
</dbReference>
<dbReference type="GO" id="GO:0006281">
    <property type="term" value="P:DNA repair"/>
    <property type="evidence" value="ECO:0007669"/>
    <property type="project" value="UniProtKB-KW"/>
</dbReference>
<dbReference type="GO" id="GO:0008270">
    <property type="term" value="F:zinc ion binding"/>
    <property type="evidence" value="ECO:0007669"/>
    <property type="project" value="UniProtKB-KW"/>
</dbReference>